<dbReference type="Proteomes" id="UP000276128">
    <property type="component" value="Unassembled WGS sequence"/>
</dbReference>
<protein>
    <recommendedName>
        <fullName evidence="1">DUF7490 domain-containing protein</fullName>
    </recommendedName>
</protein>
<dbReference type="EMBL" id="RXHU01000109">
    <property type="protein sequence ID" value="RTE03015.1"/>
    <property type="molecule type" value="Genomic_DNA"/>
</dbReference>
<organism evidence="2 3">
    <name type="scientific">Paenibacillus whitsoniae</name>
    <dbReference type="NCBI Taxonomy" id="2496558"/>
    <lineage>
        <taxon>Bacteria</taxon>
        <taxon>Bacillati</taxon>
        <taxon>Bacillota</taxon>
        <taxon>Bacilli</taxon>
        <taxon>Bacillales</taxon>
        <taxon>Paenibacillaceae</taxon>
        <taxon>Paenibacillus</taxon>
    </lineage>
</organism>
<name>A0A3R9ZZX9_9BACL</name>
<accession>A0A3R9ZZX9</accession>
<gene>
    <name evidence="2" type="ORF">EJQ19_28680</name>
</gene>
<dbReference type="Gene3D" id="2.60.40.10">
    <property type="entry name" value="Immunoglobulins"/>
    <property type="match status" value="1"/>
</dbReference>
<feature type="domain" description="DUF7490" evidence="1">
    <location>
        <begin position="33"/>
        <end position="135"/>
    </location>
</feature>
<evidence type="ECO:0000259" key="1">
    <source>
        <dbReference type="Pfam" id="PF24318"/>
    </source>
</evidence>
<comment type="caution">
    <text evidence="2">The sequence shown here is derived from an EMBL/GenBank/DDBJ whole genome shotgun (WGS) entry which is preliminary data.</text>
</comment>
<keyword evidence="3" id="KW-1185">Reference proteome</keyword>
<dbReference type="Pfam" id="PF24318">
    <property type="entry name" value="DUF7490"/>
    <property type="match status" value="1"/>
</dbReference>
<dbReference type="AlphaFoldDB" id="A0A3R9ZZX9"/>
<proteinExistence type="predicted"/>
<evidence type="ECO:0000313" key="2">
    <source>
        <dbReference type="EMBL" id="RTE03015.1"/>
    </source>
</evidence>
<dbReference type="InterPro" id="IPR055913">
    <property type="entry name" value="DUF7490"/>
</dbReference>
<dbReference type="RefSeq" id="WP_126144660.1">
    <property type="nucleotide sequence ID" value="NZ_RXHU01000109.1"/>
</dbReference>
<reference evidence="2 3" key="1">
    <citation type="submission" date="2018-12" db="EMBL/GenBank/DDBJ databases">
        <title>Bacillus ochoae sp. nov., Paenibacillus whitsoniae sp. nov., Paenibacillus spiritus sp. nov. Isolated from the Mars Exploration Rover during spacecraft assembly.</title>
        <authorList>
            <person name="Seuylemezian A."/>
            <person name="Vaishampayan P."/>
        </authorList>
    </citation>
    <scope>NUCLEOTIDE SEQUENCE [LARGE SCALE GENOMIC DNA]</scope>
    <source>
        <strain evidence="2 3">MER 54</strain>
    </source>
</reference>
<dbReference type="InterPro" id="IPR013783">
    <property type="entry name" value="Ig-like_fold"/>
</dbReference>
<sequence>MNFDWKIAFVSDTYMINGEREGSVPGQQDVHAEQQISYADDSEDQATITVQTRLRHDKGKACDCAVTVYLVDMERGIVVSQMSSRTTRLEPTQEICFEQRALALTPRHEQPNCPASYTLYTFIYVDDAIVSELTAAVDIGRPCLVNFLSETSCLLPRE</sequence>
<evidence type="ECO:0000313" key="3">
    <source>
        <dbReference type="Proteomes" id="UP000276128"/>
    </source>
</evidence>